<dbReference type="AlphaFoldDB" id="A0A0D7BBE4"/>
<name>A0A0D7BBE4_9AGAR</name>
<gene>
    <name evidence="1" type="ORF">CYLTODRAFT_444444</name>
</gene>
<sequence length="182" mass="20820">MSANEDTSLHIVTSSVTRADLLKLPPCIVFGVGYRLNLKQFDMLAEQYLTAEEMKELSSPMFVSRRMEEQNADQCVYAYNEDDGSLCYFWVVGGYPGFKGRKVPRITVPPLLVEYFFPGREAEFGTPEGKLMMWPPHFERPDWLIRTMESITMKLLAVYKQREAEYKAKTQRPEPAAAASTS</sequence>
<accession>A0A0D7BBE4</accession>
<dbReference type="Proteomes" id="UP000054007">
    <property type="component" value="Unassembled WGS sequence"/>
</dbReference>
<evidence type="ECO:0000313" key="1">
    <source>
        <dbReference type="EMBL" id="KIY66826.1"/>
    </source>
</evidence>
<evidence type="ECO:0000313" key="2">
    <source>
        <dbReference type="Proteomes" id="UP000054007"/>
    </source>
</evidence>
<organism evidence="1 2">
    <name type="scientific">Cylindrobasidium torrendii FP15055 ss-10</name>
    <dbReference type="NCBI Taxonomy" id="1314674"/>
    <lineage>
        <taxon>Eukaryota</taxon>
        <taxon>Fungi</taxon>
        <taxon>Dikarya</taxon>
        <taxon>Basidiomycota</taxon>
        <taxon>Agaricomycotina</taxon>
        <taxon>Agaricomycetes</taxon>
        <taxon>Agaricomycetidae</taxon>
        <taxon>Agaricales</taxon>
        <taxon>Marasmiineae</taxon>
        <taxon>Physalacriaceae</taxon>
        <taxon>Cylindrobasidium</taxon>
    </lineage>
</organism>
<protein>
    <submittedName>
        <fullName evidence="1">Uncharacterized protein</fullName>
    </submittedName>
</protein>
<reference evidence="1 2" key="1">
    <citation type="journal article" date="2015" name="Fungal Genet. Biol.">
        <title>Evolution of novel wood decay mechanisms in Agaricales revealed by the genome sequences of Fistulina hepatica and Cylindrobasidium torrendii.</title>
        <authorList>
            <person name="Floudas D."/>
            <person name="Held B.W."/>
            <person name="Riley R."/>
            <person name="Nagy L.G."/>
            <person name="Koehler G."/>
            <person name="Ransdell A.S."/>
            <person name="Younus H."/>
            <person name="Chow J."/>
            <person name="Chiniquy J."/>
            <person name="Lipzen A."/>
            <person name="Tritt A."/>
            <person name="Sun H."/>
            <person name="Haridas S."/>
            <person name="LaButti K."/>
            <person name="Ohm R.A."/>
            <person name="Kues U."/>
            <person name="Blanchette R.A."/>
            <person name="Grigoriev I.V."/>
            <person name="Minto R.E."/>
            <person name="Hibbett D.S."/>
        </authorList>
    </citation>
    <scope>NUCLEOTIDE SEQUENCE [LARGE SCALE GENOMIC DNA]</scope>
    <source>
        <strain evidence="1 2">FP15055 ss-10</strain>
    </source>
</reference>
<proteinExistence type="predicted"/>
<keyword evidence="2" id="KW-1185">Reference proteome</keyword>
<dbReference type="EMBL" id="KN880543">
    <property type="protein sequence ID" value="KIY66826.1"/>
    <property type="molecule type" value="Genomic_DNA"/>
</dbReference>